<organism evidence="2">
    <name type="scientific">marine sediment metagenome</name>
    <dbReference type="NCBI Taxonomy" id="412755"/>
    <lineage>
        <taxon>unclassified sequences</taxon>
        <taxon>metagenomes</taxon>
        <taxon>ecological metagenomes</taxon>
    </lineage>
</organism>
<dbReference type="InterPro" id="IPR029043">
    <property type="entry name" value="GcvT/YgfZ_C"/>
</dbReference>
<name>X1N124_9ZZZZ</name>
<evidence type="ECO:0000313" key="2">
    <source>
        <dbReference type="EMBL" id="GAI20550.1"/>
    </source>
</evidence>
<dbReference type="InterPro" id="IPR027266">
    <property type="entry name" value="TrmE/GcvT-like"/>
</dbReference>
<dbReference type="SUPFAM" id="SSF101790">
    <property type="entry name" value="Aminomethyltransferase beta-barrel domain"/>
    <property type="match status" value="1"/>
</dbReference>
<dbReference type="Pfam" id="PF08669">
    <property type="entry name" value="GCV_T_C"/>
    <property type="match status" value="1"/>
</dbReference>
<dbReference type="EMBL" id="BARV01017193">
    <property type="protein sequence ID" value="GAI20550.1"/>
    <property type="molecule type" value="Genomic_DNA"/>
</dbReference>
<dbReference type="AlphaFoldDB" id="X1N124"/>
<gene>
    <name evidence="2" type="ORF">S06H3_29354</name>
</gene>
<comment type="caution">
    <text evidence="2">The sequence shown here is derived from an EMBL/GenBank/DDBJ whole genome shotgun (WGS) entry which is preliminary data.</text>
</comment>
<feature type="domain" description="Aminomethyltransferase C-terminal" evidence="1">
    <location>
        <begin position="52"/>
        <end position="120"/>
    </location>
</feature>
<dbReference type="Gene3D" id="3.30.1360.120">
    <property type="entry name" value="Probable tRNA modification gtpase trme, domain 1"/>
    <property type="match status" value="1"/>
</dbReference>
<dbReference type="InterPro" id="IPR013977">
    <property type="entry name" value="GcvT_C"/>
</dbReference>
<evidence type="ECO:0000259" key="1">
    <source>
        <dbReference type="Pfam" id="PF08669"/>
    </source>
</evidence>
<reference evidence="2" key="1">
    <citation type="journal article" date="2014" name="Front. Microbiol.">
        <title>High frequency of phylogenetically diverse reductive dehalogenase-homologous genes in deep subseafloor sedimentary metagenomes.</title>
        <authorList>
            <person name="Kawai M."/>
            <person name="Futagami T."/>
            <person name="Toyoda A."/>
            <person name="Takaki Y."/>
            <person name="Nishi S."/>
            <person name="Hori S."/>
            <person name="Arai W."/>
            <person name="Tsubouchi T."/>
            <person name="Morono Y."/>
            <person name="Uchiyama I."/>
            <person name="Ito T."/>
            <person name="Fujiyama A."/>
            <person name="Inagaki F."/>
            <person name="Takami H."/>
        </authorList>
    </citation>
    <scope>NUCLEOTIDE SEQUENCE</scope>
    <source>
        <strain evidence="2">Expedition CK06-06</strain>
    </source>
</reference>
<accession>X1N124</accession>
<proteinExistence type="predicted"/>
<sequence>DKEYFIGQKALQQEHARVPSWGTMGLEVDLNSLETIYAGFGMPLYLPHGAWNEAVPVYSGGHQIGKATSGMWSPILKKYIAIARLKPQFTRPGTHVDMEVTIDAQHKLAQATVVKMPFFDPARKKSLGQD</sequence>
<feature type="non-terminal residue" evidence="2">
    <location>
        <position position="1"/>
    </location>
</feature>
<protein>
    <recommendedName>
        <fullName evidence="1">Aminomethyltransferase C-terminal domain-containing protein</fullName>
    </recommendedName>
</protein>